<accession>A0AAV0YZ86</accession>
<dbReference type="Proteomes" id="UP001157006">
    <property type="component" value="Chromosome 1L"/>
</dbReference>
<protein>
    <submittedName>
        <fullName evidence="1">Uncharacterized protein</fullName>
    </submittedName>
</protein>
<dbReference type="AlphaFoldDB" id="A0AAV0YZ86"/>
<organism evidence="1 2">
    <name type="scientific">Vicia faba</name>
    <name type="common">Broad bean</name>
    <name type="synonym">Faba vulgaris</name>
    <dbReference type="NCBI Taxonomy" id="3906"/>
    <lineage>
        <taxon>Eukaryota</taxon>
        <taxon>Viridiplantae</taxon>
        <taxon>Streptophyta</taxon>
        <taxon>Embryophyta</taxon>
        <taxon>Tracheophyta</taxon>
        <taxon>Spermatophyta</taxon>
        <taxon>Magnoliopsida</taxon>
        <taxon>eudicotyledons</taxon>
        <taxon>Gunneridae</taxon>
        <taxon>Pentapetalae</taxon>
        <taxon>rosids</taxon>
        <taxon>fabids</taxon>
        <taxon>Fabales</taxon>
        <taxon>Fabaceae</taxon>
        <taxon>Papilionoideae</taxon>
        <taxon>50 kb inversion clade</taxon>
        <taxon>NPAAA clade</taxon>
        <taxon>Hologalegina</taxon>
        <taxon>IRL clade</taxon>
        <taxon>Fabeae</taxon>
        <taxon>Vicia</taxon>
    </lineage>
</organism>
<keyword evidence="2" id="KW-1185">Reference proteome</keyword>
<proteinExistence type="predicted"/>
<evidence type="ECO:0000313" key="2">
    <source>
        <dbReference type="Proteomes" id="UP001157006"/>
    </source>
</evidence>
<name>A0AAV0YZ86_VICFA</name>
<reference evidence="1 2" key="1">
    <citation type="submission" date="2023-01" db="EMBL/GenBank/DDBJ databases">
        <authorList>
            <person name="Kreplak J."/>
        </authorList>
    </citation>
    <scope>NUCLEOTIDE SEQUENCE [LARGE SCALE GENOMIC DNA]</scope>
</reference>
<gene>
    <name evidence="1" type="ORF">VFH_I472640</name>
</gene>
<evidence type="ECO:0000313" key="1">
    <source>
        <dbReference type="EMBL" id="CAI8591111.1"/>
    </source>
</evidence>
<sequence length="226" mass="25837">MILIMIAFLEFETNFIISCSILKFRSSMLQLMMLIMIAFLEFELWEQQEQLLLAWLQSTISRDMPCRVIGCKSLWILWVKSHTYFQQHTAAKLCQLRSELRHVKLKNCKNSISELLRKVSAISTEVKTLLLCHESQPDRFCKNTIAYANANLTALSAASNDIPHFTASNPNSSDETYSANLQGFGSRGVNLVSYKAPLGIHLSSHVMFESRDMKHKIYPKPSSWTV</sequence>
<dbReference type="EMBL" id="OX451736">
    <property type="protein sequence ID" value="CAI8591111.1"/>
    <property type="molecule type" value="Genomic_DNA"/>
</dbReference>